<accession>B7KTT8</accession>
<dbReference type="AlphaFoldDB" id="B7KTT8"/>
<reference evidence="3" key="1">
    <citation type="submission" date="2008-12" db="EMBL/GenBank/DDBJ databases">
        <title>Complete sequence of chromosome of Methylobacterium chloromethanicum CM4.</title>
        <authorList>
            <consortium name="US DOE Joint Genome Institute"/>
            <person name="Lucas S."/>
            <person name="Copeland A."/>
            <person name="Lapidus A."/>
            <person name="Glavina del Rio T."/>
            <person name="Dalin E."/>
            <person name="Tice H."/>
            <person name="Bruce D."/>
            <person name="Goodwin L."/>
            <person name="Pitluck S."/>
            <person name="Chertkov O."/>
            <person name="Brettin T."/>
            <person name="Detter J.C."/>
            <person name="Han C."/>
            <person name="Larimer F."/>
            <person name="Land M."/>
            <person name="Hauser L."/>
            <person name="Kyrpides N."/>
            <person name="Mikhailova N."/>
            <person name="Marx C."/>
            <person name="Richardson P."/>
        </authorList>
    </citation>
    <scope>NUCLEOTIDE SEQUENCE [LARGE SCALE GENOMIC DNA]</scope>
    <source>
        <strain evidence="3">CM4 / NCIMB 13688</strain>
    </source>
</reference>
<dbReference type="HOGENOM" id="CLU_042626_0_0_5"/>
<feature type="domain" description="Bacteriophage T5 Orf172 DNA-binding" evidence="1">
    <location>
        <begin position="281"/>
        <end position="375"/>
    </location>
</feature>
<organism evidence="2 3">
    <name type="scientific">Methylorubrum extorquens (strain CM4 / NCIMB 13688)</name>
    <name type="common">Methylobacterium extorquens</name>
    <dbReference type="NCBI Taxonomy" id="440085"/>
    <lineage>
        <taxon>Bacteria</taxon>
        <taxon>Pseudomonadati</taxon>
        <taxon>Pseudomonadota</taxon>
        <taxon>Alphaproteobacteria</taxon>
        <taxon>Hyphomicrobiales</taxon>
        <taxon>Methylobacteriaceae</taxon>
        <taxon>Methylorubrum</taxon>
    </lineage>
</organism>
<reference evidence="2 3" key="2">
    <citation type="journal article" date="2012" name="J. Bacteriol.">
        <title>Complete genome sequences of six strains of the genus Methylobacterium.</title>
        <authorList>
            <person name="Marx C.J."/>
            <person name="Bringel F."/>
            <person name="Chistoserdova L."/>
            <person name="Moulin L."/>
            <person name="Farhan Ul Haque M."/>
            <person name="Fleischman D.E."/>
            <person name="Gruffaz C."/>
            <person name="Jourand P."/>
            <person name="Knief C."/>
            <person name="Lee M.C."/>
            <person name="Muller E.E."/>
            <person name="Nadalig T."/>
            <person name="Peyraud R."/>
            <person name="Roselli S."/>
            <person name="Russ L."/>
            <person name="Goodwin L.A."/>
            <person name="Ivanova N."/>
            <person name="Kyrpides N."/>
            <person name="Lajus A."/>
            <person name="Land M.L."/>
            <person name="Medigue C."/>
            <person name="Mikhailova N."/>
            <person name="Nolan M."/>
            <person name="Woyke T."/>
            <person name="Stolyar S."/>
            <person name="Vorholt J.A."/>
            <person name="Vuilleumier S."/>
        </authorList>
    </citation>
    <scope>NUCLEOTIDE SEQUENCE [LARGE SCALE GENOMIC DNA]</scope>
    <source>
        <strain evidence="3">CM4 / NCIMB 13688</strain>
    </source>
</reference>
<dbReference type="InterPro" id="IPR018306">
    <property type="entry name" value="Phage_T5_Orf172_DNA-bd"/>
</dbReference>
<dbReference type="KEGG" id="mch:Mchl_3313"/>
<dbReference type="Pfam" id="PF13455">
    <property type="entry name" value="MUG113"/>
    <property type="match status" value="1"/>
</dbReference>
<dbReference type="SMART" id="SM00974">
    <property type="entry name" value="T5orf172"/>
    <property type="match status" value="1"/>
</dbReference>
<sequence length="398" mass="44545">MAELSDDELLLAELGVEVEVKKAGGRTAREERIIAGFEDILRFIEEHGRVPEHGDDWDIFERLYAVRLDRLREQADCRALLEPFDPEGLLGAPPAVDDSAIEELDDEDLLAELGIEAEPAAGDITQLRHVKPRSEIRAAEEVAERTPCPDFALFEPLFAAVKADMARGVRETRRFGTNAEINQGEFFIVGGQMAYVAVLGEEFVGEHGRKDNRLRVIYDNGTESDILRRSLQRALYKDEAGRRITNPDAGPLFGSEAAEDDLASGTIYVLRSKSDHPVIVERRQILHKIGVTGGEVTKRIAGAKDDPTFLFAAAEIIAEYKVHNINRMKLENVLHRVFATAQLDLEIPDRFGKPFRPREWFMVPLPVIDDVIGKIRDGSIINYVYEPSQAKLVAAEHN</sequence>
<protein>
    <submittedName>
        <fullName evidence="2">Conserved hypothetical cytosolic protein</fullName>
    </submittedName>
</protein>
<dbReference type="Proteomes" id="UP000002385">
    <property type="component" value="Chromosome"/>
</dbReference>
<evidence type="ECO:0000313" key="2">
    <source>
        <dbReference type="EMBL" id="ACK84148.1"/>
    </source>
</evidence>
<dbReference type="EMBL" id="CP001298">
    <property type="protein sequence ID" value="ACK84148.1"/>
    <property type="molecule type" value="Genomic_DNA"/>
</dbReference>
<evidence type="ECO:0000313" key="3">
    <source>
        <dbReference type="Proteomes" id="UP000002385"/>
    </source>
</evidence>
<dbReference type="RefSeq" id="WP_015951463.1">
    <property type="nucleotide sequence ID" value="NC_011757.1"/>
</dbReference>
<name>B7KTT8_METC4</name>
<gene>
    <name evidence="2" type="ordered locus">Mchl_3313</name>
</gene>
<proteinExistence type="predicted"/>
<evidence type="ECO:0000259" key="1">
    <source>
        <dbReference type="SMART" id="SM00974"/>
    </source>
</evidence>